<dbReference type="Proteomes" id="UP001341281">
    <property type="component" value="Chromosome 07"/>
</dbReference>
<keyword evidence="2" id="KW-1185">Reference proteome</keyword>
<proteinExistence type="predicted"/>
<dbReference type="AlphaFoldDB" id="A0AAQ3U7Q8"/>
<accession>A0AAQ3U7Q8</accession>
<organism evidence="1 2">
    <name type="scientific">Paspalum notatum var. saurae</name>
    <dbReference type="NCBI Taxonomy" id="547442"/>
    <lineage>
        <taxon>Eukaryota</taxon>
        <taxon>Viridiplantae</taxon>
        <taxon>Streptophyta</taxon>
        <taxon>Embryophyta</taxon>
        <taxon>Tracheophyta</taxon>
        <taxon>Spermatophyta</taxon>
        <taxon>Magnoliopsida</taxon>
        <taxon>Liliopsida</taxon>
        <taxon>Poales</taxon>
        <taxon>Poaceae</taxon>
        <taxon>PACMAD clade</taxon>
        <taxon>Panicoideae</taxon>
        <taxon>Andropogonodae</taxon>
        <taxon>Paspaleae</taxon>
        <taxon>Paspalinae</taxon>
        <taxon>Paspalum</taxon>
    </lineage>
</organism>
<name>A0AAQ3U7Q8_PASNO</name>
<dbReference type="EMBL" id="CP144751">
    <property type="protein sequence ID" value="WVZ86419.1"/>
    <property type="molecule type" value="Genomic_DNA"/>
</dbReference>
<evidence type="ECO:0000313" key="2">
    <source>
        <dbReference type="Proteomes" id="UP001341281"/>
    </source>
</evidence>
<protein>
    <submittedName>
        <fullName evidence="1">Uncharacterized protein</fullName>
    </submittedName>
</protein>
<gene>
    <name evidence="1" type="ORF">U9M48_033199</name>
</gene>
<sequence>MGCLFPGADVRLLNARHRWRQLCTSLRLPAVALVARSACVEGGLGMKTGEVLVLRESEEEDQATLSACKAG</sequence>
<evidence type="ECO:0000313" key="1">
    <source>
        <dbReference type="EMBL" id="WVZ86419.1"/>
    </source>
</evidence>
<reference evidence="1 2" key="1">
    <citation type="submission" date="2024-02" db="EMBL/GenBank/DDBJ databases">
        <title>High-quality chromosome-scale genome assembly of Pensacola bahiagrass (Paspalum notatum Flugge var. saurae).</title>
        <authorList>
            <person name="Vega J.M."/>
            <person name="Podio M."/>
            <person name="Orjuela J."/>
            <person name="Siena L.A."/>
            <person name="Pessino S.C."/>
            <person name="Combes M.C."/>
            <person name="Mariac C."/>
            <person name="Albertini E."/>
            <person name="Pupilli F."/>
            <person name="Ortiz J.P.A."/>
            <person name="Leblanc O."/>
        </authorList>
    </citation>
    <scope>NUCLEOTIDE SEQUENCE [LARGE SCALE GENOMIC DNA]</scope>
    <source>
        <strain evidence="1">R1</strain>
        <tissue evidence="1">Leaf</tissue>
    </source>
</reference>